<protein>
    <submittedName>
        <fullName evidence="11">Olfactory receptor 14J1</fullName>
    </submittedName>
</protein>
<comment type="subcellular location">
    <subcellularLocation>
        <location evidence="1">Cell membrane</location>
        <topology evidence="1">Multi-pass membrane protein</topology>
    </subcellularLocation>
</comment>
<evidence type="ECO:0000256" key="10">
    <source>
        <dbReference type="SAM" id="Phobius"/>
    </source>
</evidence>
<name>A0A0A0ABC6_CHAVO</name>
<dbReference type="Pfam" id="PF13853">
    <property type="entry name" value="7tm_4"/>
    <property type="match status" value="1"/>
</dbReference>
<evidence type="ECO:0000256" key="4">
    <source>
        <dbReference type="ARBA" id="ARBA00022725"/>
    </source>
</evidence>
<keyword evidence="6" id="KW-0297">G-protein coupled receptor</keyword>
<sequence>HMQIFGAVLRFPSRQGRHKAFSSCLPHLAVLSLYVSTGMFTSLKPPSTSSHSLDLLMAVLYSVVPPALSPLICSMRNGQLK</sequence>
<dbReference type="AlphaFoldDB" id="A0A0A0ABC6"/>
<dbReference type="SUPFAM" id="SSF81321">
    <property type="entry name" value="Family A G protein-coupled receptor-like"/>
    <property type="match status" value="1"/>
</dbReference>
<dbReference type="InterPro" id="IPR000725">
    <property type="entry name" value="Olfact_rcpt"/>
</dbReference>
<dbReference type="GO" id="GO:0004984">
    <property type="term" value="F:olfactory receptor activity"/>
    <property type="evidence" value="ECO:0007669"/>
    <property type="project" value="InterPro"/>
</dbReference>
<evidence type="ECO:0000256" key="8">
    <source>
        <dbReference type="ARBA" id="ARBA00023170"/>
    </source>
</evidence>
<keyword evidence="8 11" id="KW-0675">Receptor</keyword>
<evidence type="ECO:0000256" key="6">
    <source>
        <dbReference type="ARBA" id="ARBA00023040"/>
    </source>
</evidence>
<keyword evidence="2" id="KW-1003">Cell membrane</keyword>
<keyword evidence="9" id="KW-0807">Transducer</keyword>
<keyword evidence="5 10" id="KW-1133">Transmembrane helix</keyword>
<feature type="transmembrane region" description="Helical" evidence="10">
    <location>
        <begin position="55"/>
        <end position="73"/>
    </location>
</feature>
<feature type="transmembrane region" description="Helical" evidence="10">
    <location>
        <begin position="20"/>
        <end position="43"/>
    </location>
</feature>
<keyword evidence="4" id="KW-0552">Olfaction</keyword>
<evidence type="ECO:0000256" key="3">
    <source>
        <dbReference type="ARBA" id="ARBA00022692"/>
    </source>
</evidence>
<evidence type="ECO:0000313" key="12">
    <source>
        <dbReference type="Proteomes" id="UP000053858"/>
    </source>
</evidence>
<evidence type="ECO:0000256" key="7">
    <source>
        <dbReference type="ARBA" id="ARBA00023136"/>
    </source>
</evidence>
<evidence type="ECO:0000256" key="1">
    <source>
        <dbReference type="ARBA" id="ARBA00004651"/>
    </source>
</evidence>
<dbReference type="GO" id="GO:0005886">
    <property type="term" value="C:plasma membrane"/>
    <property type="evidence" value="ECO:0007669"/>
    <property type="project" value="UniProtKB-SubCell"/>
</dbReference>
<dbReference type="GO" id="GO:0004930">
    <property type="term" value="F:G protein-coupled receptor activity"/>
    <property type="evidence" value="ECO:0007669"/>
    <property type="project" value="UniProtKB-KW"/>
</dbReference>
<reference evidence="12" key="1">
    <citation type="journal article" date="2014" name="Science">
        <title>Comparative genomics reveals insights into avian genome evolution and adaptation.</title>
        <authorList>
            <consortium name="Avian Genome Consortium"/>
            <person name="Zhang G."/>
            <person name="Li C."/>
            <person name="Li Q."/>
            <person name="Li B."/>
            <person name="Larkin D.M."/>
            <person name="Lee C."/>
            <person name="Storz J.F."/>
            <person name="Antunes A."/>
            <person name="Greenwold M.J."/>
            <person name="Meredith R.W."/>
            <person name="Odeen A."/>
            <person name="Cui J."/>
            <person name="Zhou Q."/>
            <person name="Xu L."/>
            <person name="Pan H."/>
            <person name="Wang Z."/>
            <person name="Jin L."/>
            <person name="Zhang P."/>
            <person name="Hu H."/>
            <person name="Yang W."/>
            <person name="Hu J."/>
            <person name="Xiao J."/>
            <person name="Yang Z."/>
            <person name="Liu Y."/>
            <person name="Xie Q."/>
            <person name="Yu H."/>
            <person name="Lian J."/>
            <person name="Wen P."/>
            <person name="Zhang F."/>
            <person name="Li H."/>
            <person name="Zeng Y."/>
            <person name="Xiong Z."/>
            <person name="Liu S."/>
            <person name="Zhou L."/>
            <person name="Huang Z."/>
            <person name="An N."/>
            <person name="Wang J."/>
            <person name="Zheng Q."/>
            <person name="Xiong Y."/>
            <person name="Wang G."/>
            <person name="Wang B."/>
            <person name="Wang J."/>
            <person name="Fan Y."/>
            <person name="da Fonseca R.R."/>
            <person name="Alfaro-Nunez A."/>
            <person name="Schubert M."/>
            <person name="Orlando L."/>
            <person name="Mourier T."/>
            <person name="Howard J.T."/>
            <person name="Ganapathy G."/>
            <person name="Pfenning A."/>
            <person name="Whitney O."/>
            <person name="Rivas M.V."/>
            <person name="Hara E."/>
            <person name="Smith J."/>
            <person name="Farre M."/>
            <person name="Narayan J."/>
            <person name="Slavov G."/>
            <person name="Romanov M.N."/>
            <person name="Borges R."/>
            <person name="Machado J.P."/>
            <person name="Khan I."/>
            <person name="Springer M.S."/>
            <person name="Gatesy J."/>
            <person name="Hoffmann F.G."/>
            <person name="Opazo J.C."/>
            <person name="Hastad O."/>
            <person name="Sawyer R.H."/>
            <person name="Kim H."/>
            <person name="Kim K.W."/>
            <person name="Kim H.J."/>
            <person name="Cho S."/>
            <person name="Li N."/>
            <person name="Huang Y."/>
            <person name="Bruford M.W."/>
            <person name="Zhan X."/>
            <person name="Dixon A."/>
            <person name="Bertelsen M.F."/>
            <person name="Derryberry E."/>
            <person name="Warren W."/>
            <person name="Wilson R.K."/>
            <person name="Li S."/>
            <person name="Ray D.A."/>
            <person name="Green R.E."/>
            <person name="O'Brien S.J."/>
            <person name="Griffin D."/>
            <person name="Johnson W.E."/>
            <person name="Haussler D."/>
            <person name="Ryder O.A."/>
            <person name="Willerslev E."/>
            <person name="Graves G.R."/>
            <person name="Alstrom P."/>
            <person name="Fjeldsa J."/>
            <person name="Mindell D.P."/>
            <person name="Edwards S.V."/>
            <person name="Braun E.L."/>
            <person name="Rahbek C."/>
            <person name="Burt D.W."/>
            <person name="Houde P."/>
            <person name="Zhang Y."/>
            <person name="Yang H."/>
            <person name="Wang J."/>
            <person name="Jarvis E.D."/>
            <person name="Gilbert M.T."/>
            <person name="Wang J."/>
        </authorList>
    </citation>
    <scope>NUCLEOTIDE SEQUENCE [LARGE SCALE GENOMIC DNA]</scope>
</reference>
<dbReference type="PANTHER" id="PTHR26452">
    <property type="entry name" value="OLFACTORY RECEPTOR"/>
    <property type="match status" value="1"/>
</dbReference>
<dbReference type="STRING" id="50402.A0A0A0ABC6"/>
<feature type="non-terminal residue" evidence="11">
    <location>
        <position position="81"/>
    </location>
</feature>
<evidence type="ECO:0000256" key="2">
    <source>
        <dbReference type="ARBA" id="ARBA00022475"/>
    </source>
</evidence>
<gene>
    <name evidence="11" type="ORF">N301_04872</name>
</gene>
<evidence type="ECO:0000256" key="9">
    <source>
        <dbReference type="ARBA" id="ARBA00023224"/>
    </source>
</evidence>
<evidence type="ECO:0000313" key="11">
    <source>
        <dbReference type="EMBL" id="KGL91366.1"/>
    </source>
</evidence>
<accession>A0A0A0ABC6</accession>
<dbReference type="Proteomes" id="UP000053858">
    <property type="component" value="Unassembled WGS sequence"/>
</dbReference>
<keyword evidence="7 10" id="KW-0472">Membrane</keyword>
<proteinExistence type="predicted"/>
<keyword evidence="12" id="KW-1185">Reference proteome</keyword>
<organism evidence="11 12">
    <name type="scientific">Charadrius vociferus</name>
    <name type="common">Killdeer</name>
    <name type="synonym">Aegialitis vocifera</name>
    <dbReference type="NCBI Taxonomy" id="50402"/>
    <lineage>
        <taxon>Eukaryota</taxon>
        <taxon>Metazoa</taxon>
        <taxon>Chordata</taxon>
        <taxon>Craniata</taxon>
        <taxon>Vertebrata</taxon>
        <taxon>Euteleostomi</taxon>
        <taxon>Archelosauria</taxon>
        <taxon>Archosauria</taxon>
        <taxon>Dinosauria</taxon>
        <taxon>Saurischia</taxon>
        <taxon>Theropoda</taxon>
        <taxon>Coelurosauria</taxon>
        <taxon>Aves</taxon>
        <taxon>Neognathae</taxon>
        <taxon>Neoaves</taxon>
        <taxon>Charadriiformes</taxon>
        <taxon>Charadriidae</taxon>
        <taxon>Charadrius</taxon>
    </lineage>
</organism>
<feature type="non-terminal residue" evidence="11">
    <location>
        <position position="1"/>
    </location>
</feature>
<keyword evidence="3 10" id="KW-0812">Transmembrane</keyword>
<keyword evidence="4" id="KW-0716">Sensory transduction</keyword>
<dbReference type="EMBL" id="KL871236">
    <property type="protein sequence ID" value="KGL91366.1"/>
    <property type="molecule type" value="Genomic_DNA"/>
</dbReference>
<dbReference type="InterPro" id="IPR050516">
    <property type="entry name" value="Olfactory_GPCR"/>
</dbReference>
<evidence type="ECO:0000256" key="5">
    <source>
        <dbReference type="ARBA" id="ARBA00022989"/>
    </source>
</evidence>